<dbReference type="PANTHER" id="PTHR43552:SF2">
    <property type="entry name" value="DIAMINOBUTYRATE--2-OXOGLUTARATE TRANSAMINASE"/>
    <property type="match status" value="1"/>
</dbReference>
<protein>
    <recommendedName>
        <fullName evidence="6">Diaminobutyrate--2-oxoglutarate transaminase</fullName>
        <ecNumber evidence="5">2.6.1.76</ecNumber>
    </recommendedName>
    <alternativeName>
        <fullName evidence="11">DABA aminotransferase</fullName>
    </alternativeName>
    <alternativeName>
        <fullName evidence="12">Diaminobutyrate--2-oxoglutarate aminotransferase</fullName>
    </alternativeName>
    <alternativeName>
        <fullName evidence="10">L-2,4-diaminobutyric acid transaminase</fullName>
    </alternativeName>
</protein>
<dbReference type="Pfam" id="PF00202">
    <property type="entry name" value="Aminotran_3"/>
    <property type="match status" value="1"/>
</dbReference>
<evidence type="ECO:0000256" key="8">
    <source>
        <dbReference type="ARBA" id="ARBA00022679"/>
    </source>
</evidence>
<dbReference type="EMBL" id="MKZS01000001">
    <property type="protein sequence ID" value="OLT59039.1"/>
    <property type="molecule type" value="Genomic_DNA"/>
</dbReference>
<evidence type="ECO:0000256" key="6">
    <source>
        <dbReference type="ARBA" id="ARBA00014798"/>
    </source>
</evidence>
<dbReference type="GO" id="GO:0030170">
    <property type="term" value="F:pyridoxal phosphate binding"/>
    <property type="evidence" value="ECO:0007669"/>
    <property type="project" value="InterPro"/>
</dbReference>
<reference evidence="14 15" key="1">
    <citation type="submission" date="2016-10" db="EMBL/GenBank/DDBJ databases">
        <title>Comparative genomics uncovers the prolific and rare metabolic potential of the cyanobacterial genus Moorea.</title>
        <authorList>
            <person name="Leao T."/>
            <person name="Castelao G."/>
            <person name="Korobeynikov A."/>
            <person name="Monroe E.A."/>
            <person name="Podell S."/>
            <person name="Glukhov E."/>
            <person name="Allen E."/>
            <person name="Gerwick W.H."/>
            <person name="Gerwick L."/>
        </authorList>
    </citation>
    <scope>NUCLEOTIDE SEQUENCE [LARGE SCALE GENOMIC DNA]</scope>
    <source>
        <strain evidence="14 15">PNG5-198</strain>
    </source>
</reference>
<dbReference type="InterPro" id="IPR005814">
    <property type="entry name" value="Aminotrans_3"/>
</dbReference>
<dbReference type="InterPro" id="IPR015424">
    <property type="entry name" value="PyrdxlP-dep_Trfase"/>
</dbReference>
<sequence length="228" mass="25236">MNIFTKLESEVRSYCRLFPTVFTKAVGDTLIDESGRTYIDFLAGAGALNYGHNNPKLKKRLLEYIESDAITHSLDMFTSAKQQFLERFEEVILIPRGLNYKVMFTGPTGTNSAEAALKLARKVTGRKTVICFTKGYHGHTLGALAVTPNPTYQKAAGIPLGHVLTVPFEDKNGTKDDSLDYLEKLVDDLSLNQEKPAAVILETVQSEGGINVASVPWLQRLAQITQER</sequence>
<dbReference type="Gene3D" id="3.90.1150.10">
    <property type="entry name" value="Aspartate Aminotransferase, domain 1"/>
    <property type="match status" value="1"/>
</dbReference>
<dbReference type="GO" id="GO:0045303">
    <property type="term" value="F:diaminobutyrate-2-oxoglutarate transaminase activity"/>
    <property type="evidence" value="ECO:0007669"/>
    <property type="project" value="UniProtKB-EC"/>
</dbReference>
<name>A0A1U7MZC9_9CYAN</name>
<keyword evidence="8" id="KW-0808">Transferase</keyword>
<evidence type="ECO:0000313" key="15">
    <source>
        <dbReference type="Proteomes" id="UP000186657"/>
    </source>
</evidence>
<evidence type="ECO:0000256" key="3">
    <source>
        <dbReference type="ARBA" id="ARBA00004946"/>
    </source>
</evidence>
<evidence type="ECO:0000256" key="11">
    <source>
        <dbReference type="ARBA" id="ARBA00030665"/>
    </source>
</evidence>
<dbReference type="Gene3D" id="3.40.640.10">
    <property type="entry name" value="Type I PLP-dependent aspartate aminotransferase-like (Major domain)"/>
    <property type="match status" value="1"/>
</dbReference>
<comment type="cofactor">
    <cofactor evidence="1">
        <name>pyridoxal 5'-phosphate</name>
        <dbReference type="ChEBI" id="CHEBI:597326"/>
    </cofactor>
</comment>
<evidence type="ECO:0000256" key="2">
    <source>
        <dbReference type="ARBA" id="ARBA00002189"/>
    </source>
</evidence>
<dbReference type="PANTHER" id="PTHR43552">
    <property type="entry name" value="DIAMINOBUTYRATE--2-OXOGLUTARATE AMINOTRANSFERASE"/>
    <property type="match status" value="1"/>
</dbReference>
<evidence type="ECO:0000256" key="9">
    <source>
        <dbReference type="ARBA" id="ARBA00022898"/>
    </source>
</evidence>
<evidence type="ECO:0000256" key="5">
    <source>
        <dbReference type="ARBA" id="ARBA00013155"/>
    </source>
</evidence>
<comment type="pathway">
    <text evidence="3">Amine and polyamine biosynthesis; ectoine biosynthesis; L-ectoine from L-aspartate 4-semialdehyde: step 1/3.</text>
</comment>
<dbReference type="InterPro" id="IPR015422">
    <property type="entry name" value="PyrdxlP-dep_Trfase_small"/>
</dbReference>
<evidence type="ECO:0000313" key="14">
    <source>
        <dbReference type="EMBL" id="OLT59039.1"/>
    </source>
</evidence>
<proteinExistence type="inferred from homology"/>
<evidence type="ECO:0000256" key="13">
    <source>
        <dbReference type="ARBA" id="ARBA00049111"/>
    </source>
</evidence>
<evidence type="ECO:0000256" key="10">
    <source>
        <dbReference type="ARBA" id="ARBA00029744"/>
    </source>
</evidence>
<comment type="catalytic activity">
    <reaction evidence="13">
        <text>L-2,4-diaminobutanoate + 2-oxoglutarate = L-aspartate 4-semialdehyde + L-glutamate</text>
        <dbReference type="Rhea" id="RHEA:11160"/>
        <dbReference type="ChEBI" id="CHEBI:16810"/>
        <dbReference type="ChEBI" id="CHEBI:29985"/>
        <dbReference type="ChEBI" id="CHEBI:58761"/>
        <dbReference type="ChEBI" id="CHEBI:537519"/>
        <dbReference type="EC" id="2.6.1.76"/>
    </reaction>
</comment>
<dbReference type="InterPro" id="IPR015421">
    <property type="entry name" value="PyrdxlP-dep_Trfase_major"/>
</dbReference>
<comment type="similarity">
    <text evidence="4">Belongs to the class-III pyridoxal-phosphate-dependent aminotransferase family.</text>
</comment>
<keyword evidence="7" id="KW-0032">Aminotransferase</keyword>
<dbReference type="EC" id="2.6.1.76" evidence="5"/>
<dbReference type="InterPro" id="IPR004637">
    <property type="entry name" value="Dat"/>
</dbReference>
<comment type="caution">
    <text evidence="14">The sequence shown here is derived from an EMBL/GenBank/DDBJ whole genome shotgun (WGS) entry which is preliminary data.</text>
</comment>
<evidence type="ECO:0000256" key="1">
    <source>
        <dbReference type="ARBA" id="ARBA00001933"/>
    </source>
</evidence>
<dbReference type="AlphaFoldDB" id="A0A1U7MZC9"/>
<evidence type="ECO:0000256" key="7">
    <source>
        <dbReference type="ARBA" id="ARBA00022576"/>
    </source>
</evidence>
<evidence type="ECO:0000256" key="12">
    <source>
        <dbReference type="ARBA" id="ARBA00031476"/>
    </source>
</evidence>
<gene>
    <name evidence="14" type="ORF">BJP37_08300</name>
</gene>
<keyword evidence="15" id="KW-1185">Reference proteome</keyword>
<organism evidence="14 15">
    <name type="scientific">Moorena bouillonii PNG</name>
    <dbReference type="NCBI Taxonomy" id="568701"/>
    <lineage>
        <taxon>Bacteria</taxon>
        <taxon>Bacillati</taxon>
        <taxon>Cyanobacteriota</taxon>
        <taxon>Cyanophyceae</taxon>
        <taxon>Coleofasciculales</taxon>
        <taxon>Coleofasciculaceae</taxon>
        <taxon>Moorena</taxon>
    </lineage>
</organism>
<keyword evidence="9" id="KW-0663">Pyridoxal phosphate</keyword>
<evidence type="ECO:0000256" key="4">
    <source>
        <dbReference type="ARBA" id="ARBA00008954"/>
    </source>
</evidence>
<accession>A0A1U7MZC9</accession>
<dbReference type="SUPFAM" id="SSF53383">
    <property type="entry name" value="PLP-dependent transferases"/>
    <property type="match status" value="1"/>
</dbReference>
<dbReference type="Proteomes" id="UP000186657">
    <property type="component" value="Unassembled WGS sequence"/>
</dbReference>
<comment type="function">
    <text evidence="2">Catalyzes reversively the conversion of L-aspartate beta-semialdehyde (ASA) to L-2,4-diaminobutyrate (DABA) by transamination with L-glutamate.</text>
</comment>